<keyword evidence="3" id="KW-0752">Steroid biosynthesis</keyword>
<proteinExistence type="inferred from homology"/>
<dbReference type="InterPro" id="IPR036291">
    <property type="entry name" value="NAD(P)-bd_dom_sf"/>
</dbReference>
<dbReference type="InterPro" id="IPR051593">
    <property type="entry name" value="Ergosterol_Biosynth_ERG27"/>
</dbReference>
<keyword evidence="4" id="KW-0560">Oxidoreductase</keyword>
<keyword evidence="8" id="KW-1185">Reference proteome</keyword>
<evidence type="ECO:0000256" key="1">
    <source>
        <dbReference type="ARBA" id="ARBA00022516"/>
    </source>
</evidence>
<evidence type="ECO:0000313" key="8">
    <source>
        <dbReference type="Proteomes" id="UP001629113"/>
    </source>
</evidence>
<accession>A0ABR4PK97</accession>
<evidence type="ECO:0000256" key="3">
    <source>
        <dbReference type="ARBA" id="ARBA00022955"/>
    </source>
</evidence>
<dbReference type="Gene3D" id="3.40.50.720">
    <property type="entry name" value="NAD(P)-binding Rossmann-like Domain"/>
    <property type="match status" value="1"/>
</dbReference>
<evidence type="ECO:0000256" key="4">
    <source>
        <dbReference type="ARBA" id="ARBA00023002"/>
    </source>
</evidence>
<evidence type="ECO:0000256" key="2">
    <source>
        <dbReference type="ARBA" id="ARBA00022857"/>
    </source>
</evidence>
<protein>
    <recommendedName>
        <fullName evidence="9">3-keto-steroid reductase</fullName>
    </recommendedName>
</protein>
<keyword evidence="5" id="KW-0443">Lipid metabolism</keyword>
<comment type="similarity">
    <text evidence="6">Belongs to the short-chain dehydrogenases/reductases (SDR) family. ERG27 subfamily.</text>
</comment>
<dbReference type="EMBL" id="JBFCZG010000004">
    <property type="protein sequence ID" value="KAL3423653.1"/>
    <property type="molecule type" value="Genomic_DNA"/>
</dbReference>
<evidence type="ECO:0008006" key="9">
    <source>
        <dbReference type="Google" id="ProtNLM"/>
    </source>
</evidence>
<dbReference type="PANTHER" id="PTHR43647">
    <property type="entry name" value="DEHYDROGENASE"/>
    <property type="match status" value="1"/>
</dbReference>
<keyword evidence="2" id="KW-0521">NADP</keyword>
<evidence type="ECO:0000313" key="7">
    <source>
        <dbReference type="EMBL" id="KAL3423653.1"/>
    </source>
</evidence>
<comment type="caution">
    <text evidence="7">The sequence shown here is derived from an EMBL/GenBank/DDBJ whole genome shotgun (WGS) entry which is preliminary data.</text>
</comment>
<organism evidence="7 8">
    <name type="scientific">Phlyctema vagabunda</name>
    <dbReference type="NCBI Taxonomy" id="108571"/>
    <lineage>
        <taxon>Eukaryota</taxon>
        <taxon>Fungi</taxon>
        <taxon>Dikarya</taxon>
        <taxon>Ascomycota</taxon>
        <taxon>Pezizomycotina</taxon>
        <taxon>Leotiomycetes</taxon>
        <taxon>Helotiales</taxon>
        <taxon>Dermateaceae</taxon>
        <taxon>Phlyctema</taxon>
    </lineage>
</organism>
<keyword evidence="1" id="KW-0444">Lipid biosynthesis</keyword>
<dbReference type="SUPFAM" id="SSF51735">
    <property type="entry name" value="NAD(P)-binding Rossmann-fold domains"/>
    <property type="match status" value="2"/>
</dbReference>
<evidence type="ECO:0000256" key="5">
    <source>
        <dbReference type="ARBA" id="ARBA00023098"/>
    </source>
</evidence>
<evidence type="ECO:0000256" key="6">
    <source>
        <dbReference type="ARBA" id="ARBA00023593"/>
    </source>
</evidence>
<reference evidence="7 8" key="1">
    <citation type="submission" date="2024-06" db="EMBL/GenBank/DDBJ databases">
        <title>Complete genome of Phlyctema vagabunda strain 19-DSS-EL-015.</title>
        <authorList>
            <person name="Fiorenzani C."/>
        </authorList>
    </citation>
    <scope>NUCLEOTIDE SEQUENCE [LARGE SCALE GENOMIC DNA]</scope>
    <source>
        <strain evidence="7 8">19-DSS-EL-015</strain>
    </source>
</reference>
<gene>
    <name evidence="7" type="ORF">PVAG01_05400</name>
</gene>
<dbReference type="Proteomes" id="UP001629113">
    <property type="component" value="Unassembled WGS sequence"/>
</dbReference>
<sequence length="564" mass="62073">MIPSQLLPPHSFFLAKPPNRVIMGLPPWETSESQLFALVTGANSGLGFGIASRMIDEFISSPSTPPTKHIVLIVTTRSPLKTRFTISRLRAHTRRLAEFSPWARKQQKLAKAQGKDFKWEHIVQRVHFLGVEVDLCNLKSVYALADKLLNGTLGTADATTMDGLKLPAGSPGTQGYSKDIEQDRWALSQREGSTGVMRSWGWGLSGIKIPRLDVVICNAGIGGWVGLNWPQAIWTVLTDTVQATTWPVYKLAASGAVAKPQFGTTDSQAEEKQPLLNGEKRNEPALGEVFCANIFGHYILTHEVMPLLSRAASSSSQSGGKVIWISSIESTPDKFSLDDFQALKSTSPYESGKRLVDIMSLTGNLPSTKPVTKTYFDPSAVASPPKDQPTEEESTKIVAPKVYVAHPGVFSSEIMPLAWILVRFMELSFYLARWLGSPWHPITPYKAAVAPVWLALADEQTLASANADRSKWGSATDSSGNERVMRTEVGGWGWNGEVSSAEAGNNVERRVGRARDAVDATQESREEFEDLGAKCWKEMEVLRTEWEEVLDVKKQINYLEATTI</sequence>
<name>A0ABR4PK97_9HELO</name>
<dbReference type="PANTHER" id="PTHR43647:SF1">
    <property type="entry name" value="3-KETO-STEROID REDUCTASE ERG27"/>
    <property type="match status" value="1"/>
</dbReference>